<evidence type="ECO:0000256" key="1">
    <source>
        <dbReference type="SAM" id="Coils"/>
    </source>
</evidence>
<dbReference type="Proteomes" id="UP000515512">
    <property type="component" value="Chromosome"/>
</dbReference>
<dbReference type="RefSeq" id="WP_181584443.1">
    <property type="nucleotide sequence ID" value="NZ_CP059399.1"/>
</dbReference>
<reference evidence="3 4" key="1">
    <citation type="submission" date="2020-07" db="EMBL/GenBank/DDBJ databases">
        <authorList>
            <person name="Zhuang K."/>
            <person name="Ran Y."/>
        </authorList>
    </citation>
    <scope>NUCLEOTIDE SEQUENCE [LARGE SCALE GENOMIC DNA]</scope>
    <source>
        <strain evidence="3 4">WCH-YHL-001</strain>
    </source>
</reference>
<feature type="region of interest" description="Disordered" evidence="2">
    <location>
        <begin position="305"/>
        <end position="342"/>
    </location>
</feature>
<feature type="region of interest" description="Disordered" evidence="2">
    <location>
        <begin position="431"/>
        <end position="465"/>
    </location>
</feature>
<dbReference type="KEGG" id="nhu:H0264_14505"/>
<evidence type="ECO:0000313" key="3">
    <source>
        <dbReference type="EMBL" id="QLY33279.1"/>
    </source>
</evidence>
<feature type="coiled-coil region" evidence="1">
    <location>
        <begin position="557"/>
        <end position="584"/>
    </location>
</feature>
<feature type="region of interest" description="Disordered" evidence="2">
    <location>
        <begin position="585"/>
        <end position="625"/>
    </location>
</feature>
<proteinExistence type="predicted"/>
<name>A0A7D6ZKC9_9NOCA</name>
<feature type="region of interest" description="Disordered" evidence="2">
    <location>
        <begin position="178"/>
        <end position="205"/>
    </location>
</feature>
<feature type="compositionally biased region" description="Basic and acidic residues" evidence="2">
    <location>
        <begin position="182"/>
        <end position="203"/>
    </location>
</feature>
<sequence length="625" mass="69371">MSDNSSEVDQITGEVSRSAMRIAQVIGSWRLLHPNATTLSRSALREVNGVLAEDAREQRRAHVRHRVTVQHALRTYRWKLLTDSGIRTADTLETWFERQRLLTQSRERIEGFLHASPHLTATERQQVTTALSGIHRDPLQRPGPVFTRPAGIEALRERLSRMFSRAASALDRSEPIRPFGVSRDRAGQFRPQRRPDRWHHDMSVDPDAPIDLFPTDLAPDRANPVTVAQLTESVQSLQAENTRLRTRLANGGTDGSSAADNSAAMASWAEQARRLFHDRGYTWTEAADHLGLTRLQLDAVLTANPPTRAESGMSPQPGSVEQTTDSTENRSAPTGPTHEPDSFRVEVISHPNDTDTTTVTAVDRNRFGTPTEALEWAKQQLSHHGPYTAVTVHPQYTATDSFQMEVSRGPVYLFAGRTDIVQSQLHDDIRERTLERDPSDPPDSAVPEQDREAPQAAPSQDRDHGYEVTVGSADFVQKHPDMAHRIEVGTLADGYTWALDQLGDDSQGWPADADVIVRIRPTGTDAPLHELTGTRYAAIDEVAAWQEDHKYSPLAEIDRLRGELRAAQAEVGQLRTENTELVQKFAEHSPTSSAPPATPPTGPRLARPIFAGPVIPQPTFNGMDR</sequence>
<protein>
    <submittedName>
        <fullName evidence="3">Uncharacterized protein</fullName>
    </submittedName>
</protein>
<keyword evidence="4" id="KW-1185">Reference proteome</keyword>
<dbReference type="EMBL" id="CP059399">
    <property type="protein sequence ID" value="QLY33279.1"/>
    <property type="molecule type" value="Genomic_DNA"/>
</dbReference>
<organism evidence="3 4">
    <name type="scientific">Nocardia huaxiensis</name>
    <dbReference type="NCBI Taxonomy" id="2755382"/>
    <lineage>
        <taxon>Bacteria</taxon>
        <taxon>Bacillati</taxon>
        <taxon>Actinomycetota</taxon>
        <taxon>Actinomycetes</taxon>
        <taxon>Mycobacteriales</taxon>
        <taxon>Nocardiaceae</taxon>
        <taxon>Nocardia</taxon>
    </lineage>
</organism>
<evidence type="ECO:0000256" key="2">
    <source>
        <dbReference type="SAM" id="MobiDB-lite"/>
    </source>
</evidence>
<evidence type="ECO:0000313" key="4">
    <source>
        <dbReference type="Proteomes" id="UP000515512"/>
    </source>
</evidence>
<feature type="compositionally biased region" description="Polar residues" evidence="2">
    <location>
        <begin position="313"/>
        <end position="334"/>
    </location>
</feature>
<gene>
    <name evidence="3" type="ORF">H0264_14505</name>
</gene>
<dbReference type="AlphaFoldDB" id="A0A7D6ZKC9"/>
<keyword evidence="1" id="KW-0175">Coiled coil</keyword>
<accession>A0A7D6ZKC9</accession>